<keyword evidence="2" id="KW-0645">Protease</keyword>
<keyword evidence="3" id="KW-0227">DNA damage</keyword>
<evidence type="ECO:0000256" key="4">
    <source>
        <dbReference type="ARBA" id="ARBA00022801"/>
    </source>
</evidence>
<feature type="region of interest" description="Disordered" evidence="8">
    <location>
        <begin position="213"/>
        <end position="232"/>
    </location>
</feature>
<dbReference type="GO" id="GO:0006508">
    <property type="term" value="P:proteolysis"/>
    <property type="evidence" value="ECO:0007669"/>
    <property type="project" value="UniProtKB-KW"/>
</dbReference>
<dbReference type="InterPro" id="IPR036590">
    <property type="entry name" value="SRAP-like"/>
</dbReference>
<dbReference type="PANTHER" id="PTHR13604">
    <property type="entry name" value="DC12-RELATED"/>
    <property type="match status" value="1"/>
</dbReference>
<evidence type="ECO:0000256" key="3">
    <source>
        <dbReference type="ARBA" id="ARBA00022763"/>
    </source>
</evidence>
<evidence type="ECO:0000313" key="9">
    <source>
        <dbReference type="EMBL" id="SUZ88652.1"/>
    </source>
</evidence>
<dbReference type="SUPFAM" id="SSF143081">
    <property type="entry name" value="BB1717-like"/>
    <property type="match status" value="1"/>
</dbReference>
<dbReference type="AlphaFoldDB" id="A0A381RAB9"/>
<proteinExistence type="inferred from homology"/>
<sequence>MCGRKTLTRDMQSIIEELAIGEWEDPDNYTPSYNIAPAQFSPILIQENDSRIVRPMKWGLIPSWSKDETMGAKLINARSETLLEKPSFQNLVPRNRCVVISDGYYEWQRRGSATKQPVYIHHPRGRLLPMAGLWSAWTSSAGEELLTYTVITTAPKKSIAHIHTRMPVILHPGDLDTWLGSDQNPVHAASNLLVPYRGDLGFHPVSTMVNSPRNNSPDCIRPITDSSTLDMF</sequence>
<dbReference type="PANTHER" id="PTHR13604:SF0">
    <property type="entry name" value="ABASIC SITE PROCESSING PROTEIN HMCES"/>
    <property type="match status" value="1"/>
</dbReference>
<evidence type="ECO:0000256" key="6">
    <source>
        <dbReference type="ARBA" id="ARBA00023125"/>
    </source>
</evidence>
<keyword evidence="7" id="KW-0456">Lyase</keyword>
<keyword evidence="6" id="KW-0238">DNA-binding</keyword>
<accession>A0A381RAB9</accession>
<dbReference type="GO" id="GO:0003697">
    <property type="term" value="F:single-stranded DNA binding"/>
    <property type="evidence" value="ECO:0007669"/>
    <property type="project" value="InterPro"/>
</dbReference>
<dbReference type="InterPro" id="IPR003738">
    <property type="entry name" value="SRAP"/>
</dbReference>
<organism evidence="9">
    <name type="scientific">marine metagenome</name>
    <dbReference type="NCBI Taxonomy" id="408172"/>
    <lineage>
        <taxon>unclassified sequences</taxon>
        <taxon>metagenomes</taxon>
        <taxon>ecological metagenomes</taxon>
    </lineage>
</organism>
<evidence type="ECO:0000256" key="1">
    <source>
        <dbReference type="ARBA" id="ARBA00008136"/>
    </source>
</evidence>
<dbReference type="GO" id="GO:0016829">
    <property type="term" value="F:lyase activity"/>
    <property type="evidence" value="ECO:0007669"/>
    <property type="project" value="UniProtKB-KW"/>
</dbReference>
<evidence type="ECO:0000256" key="7">
    <source>
        <dbReference type="ARBA" id="ARBA00023239"/>
    </source>
</evidence>
<comment type="similarity">
    <text evidence="1">Belongs to the SOS response-associated peptidase family.</text>
</comment>
<protein>
    <recommendedName>
        <fullName evidence="10">Abasic site processing protein</fullName>
    </recommendedName>
</protein>
<keyword evidence="5" id="KW-0190">Covalent protein-DNA linkage</keyword>
<evidence type="ECO:0000256" key="5">
    <source>
        <dbReference type="ARBA" id="ARBA00023124"/>
    </source>
</evidence>
<keyword evidence="4" id="KW-0378">Hydrolase</keyword>
<dbReference type="GO" id="GO:0106300">
    <property type="term" value="P:protein-DNA covalent cross-linking repair"/>
    <property type="evidence" value="ECO:0007669"/>
    <property type="project" value="InterPro"/>
</dbReference>
<gene>
    <name evidence="9" type="ORF">METZ01_LOCUS41506</name>
</gene>
<dbReference type="EMBL" id="UINC01001781">
    <property type="protein sequence ID" value="SUZ88652.1"/>
    <property type="molecule type" value="Genomic_DNA"/>
</dbReference>
<reference evidence="9" key="1">
    <citation type="submission" date="2018-05" db="EMBL/GenBank/DDBJ databases">
        <authorList>
            <person name="Lanie J.A."/>
            <person name="Ng W.-L."/>
            <person name="Kazmierczak K.M."/>
            <person name="Andrzejewski T.M."/>
            <person name="Davidsen T.M."/>
            <person name="Wayne K.J."/>
            <person name="Tettelin H."/>
            <person name="Glass J.I."/>
            <person name="Rusch D."/>
            <person name="Podicherti R."/>
            <person name="Tsui H.-C.T."/>
            <person name="Winkler M.E."/>
        </authorList>
    </citation>
    <scope>NUCLEOTIDE SEQUENCE</scope>
</reference>
<name>A0A381RAB9_9ZZZZ</name>
<dbReference type="GO" id="GO:0008233">
    <property type="term" value="F:peptidase activity"/>
    <property type="evidence" value="ECO:0007669"/>
    <property type="project" value="UniProtKB-KW"/>
</dbReference>
<dbReference type="Gene3D" id="3.90.1680.10">
    <property type="entry name" value="SOS response associated peptidase-like"/>
    <property type="match status" value="1"/>
</dbReference>
<evidence type="ECO:0008006" key="10">
    <source>
        <dbReference type="Google" id="ProtNLM"/>
    </source>
</evidence>
<evidence type="ECO:0000256" key="8">
    <source>
        <dbReference type="SAM" id="MobiDB-lite"/>
    </source>
</evidence>
<evidence type="ECO:0000256" key="2">
    <source>
        <dbReference type="ARBA" id="ARBA00022670"/>
    </source>
</evidence>
<dbReference type="Pfam" id="PF02586">
    <property type="entry name" value="SRAP"/>
    <property type="match status" value="1"/>
</dbReference>